<dbReference type="PANTHER" id="PTHR43767:SF8">
    <property type="entry name" value="LONG-CHAIN-FATTY-ACID--COA LIGASE"/>
    <property type="match status" value="1"/>
</dbReference>
<dbReference type="Proteomes" id="UP000344571">
    <property type="component" value="Chromosome"/>
</dbReference>
<sequence>MPAPDHFWMALNQHAESRPTRTALQDDNGSLTYGELPGQIVDRSKRLSEAGCRRVALALENGCEWILWDLALLHTDLVCIPMPTFFSAGQVTHLLASADVDTVIGDLPGGVDPAQLGFRRTSLGWQRPTSSMPSTAAAIPEGTCKITFTSGTTGHPKGVCLGANALMAVALSLQAACAEVTPERHLVLLPLGVLLDNIGVYAALLAGASIQLPEHSGVRNNTLDIQRLSQVLQQAQPHSLVLVPQLLHGLLRAAEAGIQLPTSLRFIAVGGGRIAPALLDQAARLHWPVYEGYGLSECASVVCLNRPAQHRPGSVGKALPHVSISIAADGEVLVHGSGPLGYLGSVDPVPSPWPTGDIGRLDDGYLTILGRKKNQFITAFGRNVNPEWVEAELTSDPAIAQAFVHGEALPSNLALLVVADPAHVSHAQIKAVIARANTDLPAYARVHHWLVISQPFTAANGLLTSNGRLRREAIFQQYQQALLDLLPEESTHEIF</sequence>
<dbReference type="InterPro" id="IPR000873">
    <property type="entry name" value="AMP-dep_synth/lig_dom"/>
</dbReference>
<dbReference type="EMBL" id="CP033116">
    <property type="protein sequence ID" value="QFY55213.1"/>
    <property type="molecule type" value="Genomic_DNA"/>
</dbReference>
<keyword evidence="6" id="KW-1185">Reference proteome</keyword>
<reference evidence="4 6" key="2">
    <citation type="submission" date="2018-10" db="EMBL/GenBank/DDBJ databases">
        <title>Complete genome sequence of Pseudomonas pelagia strain Kongs-67.</title>
        <authorList>
            <person name="Sinha R.K."/>
            <person name="Krishnan K."/>
        </authorList>
    </citation>
    <scope>NUCLEOTIDE SEQUENCE [LARGE SCALE GENOMIC DNA]</scope>
    <source>
        <strain evidence="4 6">Kongs-67</strain>
    </source>
</reference>
<dbReference type="GO" id="GO:0016874">
    <property type="term" value="F:ligase activity"/>
    <property type="evidence" value="ECO:0007669"/>
    <property type="project" value="UniProtKB-KW"/>
</dbReference>
<dbReference type="Proteomes" id="UP000243750">
    <property type="component" value="Unassembled WGS sequence"/>
</dbReference>
<dbReference type="SUPFAM" id="SSF56801">
    <property type="entry name" value="Acetyl-CoA synthetase-like"/>
    <property type="match status" value="1"/>
</dbReference>
<dbReference type="EMBL" id="NWMT01000063">
    <property type="protein sequence ID" value="PCD00510.1"/>
    <property type="molecule type" value="Genomic_DNA"/>
</dbReference>
<dbReference type="InterPro" id="IPR045851">
    <property type="entry name" value="AMP-bd_C_sf"/>
</dbReference>
<dbReference type="PROSITE" id="PS00455">
    <property type="entry name" value="AMP_BINDING"/>
    <property type="match status" value="1"/>
</dbReference>
<proteinExistence type="predicted"/>
<keyword evidence="1" id="KW-0436">Ligase</keyword>
<dbReference type="Pfam" id="PF23562">
    <property type="entry name" value="AMP-binding_C_3"/>
    <property type="match status" value="1"/>
</dbReference>
<dbReference type="PANTHER" id="PTHR43767">
    <property type="entry name" value="LONG-CHAIN-FATTY-ACID--COA LIGASE"/>
    <property type="match status" value="1"/>
</dbReference>
<dbReference type="InterPro" id="IPR050237">
    <property type="entry name" value="ATP-dep_AMP-bd_enzyme"/>
</dbReference>
<dbReference type="InterPro" id="IPR042099">
    <property type="entry name" value="ANL_N_sf"/>
</dbReference>
<evidence type="ECO:0000313" key="3">
    <source>
        <dbReference type="EMBL" id="PCD00510.1"/>
    </source>
</evidence>
<dbReference type="Gene3D" id="3.40.50.12780">
    <property type="entry name" value="N-terminal domain of ligase-like"/>
    <property type="match status" value="1"/>
</dbReference>
<dbReference type="Pfam" id="PF00501">
    <property type="entry name" value="AMP-binding"/>
    <property type="match status" value="1"/>
</dbReference>
<evidence type="ECO:0000259" key="2">
    <source>
        <dbReference type="Pfam" id="PF00501"/>
    </source>
</evidence>
<accession>A0AA91U496</accession>
<dbReference type="AlphaFoldDB" id="A0AA91U496"/>
<name>A0AA91U496_9GAMM</name>
<feature type="domain" description="AMP-dependent synthetase/ligase" evidence="2">
    <location>
        <begin position="12"/>
        <end position="331"/>
    </location>
</feature>
<evidence type="ECO:0000313" key="6">
    <source>
        <dbReference type="Proteomes" id="UP000344571"/>
    </source>
</evidence>
<dbReference type="InterPro" id="IPR020845">
    <property type="entry name" value="AMP-binding_CS"/>
</dbReference>
<organism evidence="3 5">
    <name type="scientific">Halopseudomonas pelagia</name>
    <dbReference type="NCBI Taxonomy" id="553151"/>
    <lineage>
        <taxon>Bacteria</taxon>
        <taxon>Pseudomonadati</taxon>
        <taxon>Pseudomonadota</taxon>
        <taxon>Gammaproteobacteria</taxon>
        <taxon>Pseudomonadales</taxon>
        <taxon>Pseudomonadaceae</taxon>
        <taxon>Halopseudomonas</taxon>
    </lineage>
</organism>
<protein>
    <submittedName>
        <fullName evidence="3">Long-chain acyl-CoA synthetase</fullName>
    </submittedName>
</protein>
<evidence type="ECO:0000256" key="1">
    <source>
        <dbReference type="ARBA" id="ARBA00022598"/>
    </source>
</evidence>
<evidence type="ECO:0000313" key="4">
    <source>
        <dbReference type="EMBL" id="QFY55213.1"/>
    </source>
</evidence>
<evidence type="ECO:0000313" key="5">
    <source>
        <dbReference type="Proteomes" id="UP000243750"/>
    </source>
</evidence>
<reference evidence="3 5" key="1">
    <citation type="submission" date="2017-09" db="EMBL/GenBank/DDBJ databases">
        <title>Bacterial and phytoplankton interrelationship in Kongsfjorden, an Arctic fjord.</title>
        <authorList>
            <person name="Sinha R."/>
            <person name="Krishnan K."/>
        </authorList>
    </citation>
    <scope>NUCLEOTIDE SEQUENCE [LARGE SCALE GENOMIC DNA]</scope>
    <source>
        <strain evidence="3 5">58</strain>
    </source>
</reference>
<gene>
    <name evidence="3" type="ORF">CO192_04790</name>
    <name evidence="4" type="ORF">EAO82_01755</name>
</gene>
<dbReference type="Gene3D" id="3.30.300.30">
    <property type="match status" value="1"/>
</dbReference>
<dbReference type="RefSeq" id="WP_096345464.1">
    <property type="nucleotide sequence ID" value="NZ_CP033116.1"/>
</dbReference>